<protein>
    <submittedName>
        <fullName evidence="1">Uncharacterized protein</fullName>
    </submittedName>
</protein>
<accession>A0ABP9AVN7</accession>
<dbReference type="Proteomes" id="UP001501411">
    <property type="component" value="Unassembled WGS sequence"/>
</dbReference>
<evidence type="ECO:0000313" key="2">
    <source>
        <dbReference type="Proteomes" id="UP001501411"/>
    </source>
</evidence>
<gene>
    <name evidence="1" type="ORF">GCM10023231_13760</name>
</gene>
<dbReference type="RefSeq" id="WP_345231022.1">
    <property type="nucleotide sequence ID" value="NZ_BAABIQ010000007.1"/>
</dbReference>
<keyword evidence="2" id="KW-1185">Reference proteome</keyword>
<proteinExistence type="predicted"/>
<reference evidence="2" key="1">
    <citation type="journal article" date="2019" name="Int. J. Syst. Evol. Microbiol.">
        <title>The Global Catalogue of Microorganisms (GCM) 10K type strain sequencing project: providing services to taxonomists for standard genome sequencing and annotation.</title>
        <authorList>
            <consortium name="The Broad Institute Genomics Platform"/>
            <consortium name="The Broad Institute Genome Sequencing Center for Infectious Disease"/>
            <person name="Wu L."/>
            <person name="Ma J."/>
        </authorList>
    </citation>
    <scope>NUCLEOTIDE SEQUENCE [LARGE SCALE GENOMIC DNA]</scope>
    <source>
        <strain evidence="2">JCM 18200</strain>
    </source>
</reference>
<sequence>MEQMKIPEEARVTYNYEAPDVPEMVKEFRPTLFRDDNDYCCVLGPNPQMGIFGCGISQEEALRNWQHNLKRRITDADDNDEVAQYIIEALKASNKKVW</sequence>
<comment type="caution">
    <text evidence="1">The sequence shown here is derived from an EMBL/GenBank/DDBJ whole genome shotgun (WGS) entry which is preliminary data.</text>
</comment>
<organism evidence="1 2">
    <name type="scientific">Olivibacter ginsenosidimutans</name>
    <dbReference type="NCBI Taxonomy" id="1176537"/>
    <lineage>
        <taxon>Bacteria</taxon>
        <taxon>Pseudomonadati</taxon>
        <taxon>Bacteroidota</taxon>
        <taxon>Sphingobacteriia</taxon>
        <taxon>Sphingobacteriales</taxon>
        <taxon>Sphingobacteriaceae</taxon>
        <taxon>Olivibacter</taxon>
    </lineage>
</organism>
<evidence type="ECO:0000313" key="1">
    <source>
        <dbReference type="EMBL" id="GAA4786892.1"/>
    </source>
</evidence>
<name>A0ABP9AVN7_9SPHI</name>
<dbReference type="EMBL" id="BAABIQ010000007">
    <property type="protein sequence ID" value="GAA4786892.1"/>
    <property type="molecule type" value="Genomic_DNA"/>
</dbReference>